<evidence type="ECO:0000313" key="2">
    <source>
        <dbReference type="EMBL" id="RRT62887.1"/>
    </source>
</evidence>
<proteinExistence type="predicted"/>
<comment type="caution">
    <text evidence="2">The sequence shown here is derived from an EMBL/GenBank/DDBJ whole genome shotgun (WGS) entry which is preliminary data.</text>
</comment>
<feature type="region of interest" description="Disordered" evidence="1">
    <location>
        <begin position="1"/>
        <end position="69"/>
    </location>
</feature>
<dbReference type="Proteomes" id="UP000287651">
    <property type="component" value="Unassembled WGS sequence"/>
</dbReference>
<evidence type="ECO:0000313" key="3">
    <source>
        <dbReference type="Proteomes" id="UP000287651"/>
    </source>
</evidence>
<gene>
    <name evidence="2" type="ORF">B296_00022708</name>
</gene>
<reference evidence="2 3" key="1">
    <citation type="journal article" date="2014" name="Agronomy (Basel)">
        <title>A Draft Genome Sequence for Ensete ventricosum, the Drought-Tolerant Tree Against Hunger.</title>
        <authorList>
            <person name="Harrison J."/>
            <person name="Moore K.A."/>
            <person name="Paszkiewicz K."/>
            <person name="Jones T."/>
            <person name="Grant M."/>
            <person name="Ambacheew D."/>
            <person name="Muzemil S."/>
            <person name="Studholme D.J."/>
        </authorList>
    </citation>
    <scope>NUCLEOTIDE SEQUENCE [LARGE SCALE GENOMIC DNA]</scope>
</reference>
<sequence length="69" mass="7076">LSKALGMEKEEEEKDGKGGLGCCIEEGRRGKGPRDGHGQGSEKRCGGNSSCDLGRETAGKGRRQAAGAA</sequence>
<accession>A0A426ZFY7</accession>
<dbReference type="AlphaFoldDB" id="A0A426ZFY7"/>
<feature type="compositionally biased region" description="Basic and acidic residues" evidence="1">
    <location>
        <begin position="25"/>
        <end position="45"/>
    </location>
</feature>
<feature type="non-terminal residue" evidence="2">
    <location>
        <position position="1"/>
    </location>
</feature>
<organism evidence="2 3">
    <name type="scientific">Ensete ventricosum</name>
    <name type="common">Abyssinian banana</name>
    <name type="synonym">Musa ensete</name>
    <dbReference type="NCBI Taxonomy" id="4639"/>
    <lineage>
        <taxon>Eukaryota</taxon>
        <taxon>Viridiplantae</taxon>
        <taxon>Streptophyta</taxon>
        <taxon>Embryophyta</taxon>
        <taxon>Tracheophyta</taxon>
        <taxon>Spermatophyta</taxon>
        <taxon>Magnoliopsida</taxon>
        <taxon>Liliopsida</taxon>
        <taxon>Zingiberales</taxon>
        <taxon>Musaceae</taxon>
        <taxon>Ensete</taxon>
    </lineage>
</organism>
<dbReference type="EMBL" id="AMZH03006811">
    <property type="protein sequence ID" value="RRT62887.1"/>
    <property type="molecule type" value="Genomic_DNA"/>
</dbReference>
<name>A0A426ZFY7_ENSVE</name>
<evidence type="ECO:0000256" key="1">
    <source>
        <dbReference type="SAM" id="MobiDB-lite"/>
    </source>
</evidence>
<protein>
    <submittedName>
        <fullName evidence="2">Uncharacterized protein</fullName>
    </submittedName>
</protein>